<evidence type="ECO:0000259" key="3">
    <source>
        <dbReference type="Pfam" id="PF02517"/>
    </source>
</evidence>
<protein>
    <submittedName>
        <fullName evidence="4">Membrane protease YdiL (CAAX protease family)</fullName>
    </submittedName>
</protein>
<accession>A0A7W8QT12</accession>
<organism evidence="4 5">
    <name type="scientific">Nocardiopsis composta</name>
    <dbReference type="NCBI Taxonomy" id="157465"/>
    <lineage>
        <taxon>Bacteria</taxon>
        <taxon>Bacillati</taxon>
        <taxon>Actinomycetota</taxon>
        <taxon>Actinomycetes</taxon>
        <taxon>Streptosporangiales</taxon>
        <taxon>Nocardiopsidaceae</taxon>
        <taxon>Nocardiopsis</taxon>
    </lineage>
</organism>
<name>A0A7W8QT12_9ACTN</name>
<proteinExistence type="predicted"/>
<dbReference type="GO" id="GO:0004175">
    <property type="term" value="F:endopeptidase activity"/>
    <property type="evidence" value="ECO:0007669"/>
    <property type="project" value="UniProtKB-ARBA"/>
</dbReference>
<sequence length="280" mass="29734">MSEPTTPRAAAPGPEPEPAPASASLPTPAPLTARLLGWEVVCVLALSLGASAVAAVISFAGALTAPGGLAEQTANLVVPRAEAERPWLDLSRQLSSLVFAMAPVVLVIHLLHRTRESARTIGFDLRRPGFDLAAGAGLAALIGCGGLVVYLVSWRLGLTVTVAPSSLEEHWWQYPVLILQAVKNGVLEEVIVVGYLMLRLGQMGWSPVRIIAVSAVLRAFYHLYQGVGMFFGNLVMGVVFCWFYRRWGRVGPLVAAHSLIDIAAFAGSVLLIGKVGWLPG</sequence>
<dbReference type="GO" id="GO:0006508">
    <property type="term" value="P:proteolysis"/>
    <property type="evidence" value="ECO:0007669"/>
    <property type="project" value="UniProtKB-KW"/>
</dbReference>
<keyword evidence="2" id="KW-0472">Membrane</keyword>
<dbReference type="Pfam" id="PF02517">
    <property type="entry name" value="Rce1-like"/>
    <property type="match status" value="1"/>
</dbReference>
<keyword evidence="4" id="KW-0645">Protease</keyword>
<dbReference type="RefSeq" id="WP_184399125.1">
    <property type="nucleotide sequence ID" value="NZ_BAAAJD010000089.1"/>
</dbReference>
<evidence type="ECO:0000256" key="1">
    <source>
        <dbReference type="SAM" id="MobiDB-lite"/>
    </source>
</evidence>
<feature type="compositionally biased region" description="Low complexity" evidence="1">
    <location>
        <begin position="1"/>
        <end position="12"/>
    </location>
</feature>
<comment type="caution">
    <text evidence="4">The sequence shown here is derived from an EMBL/GenBank/DDBJ whole genome shotgun (WGS) entry which is preliminary data.</text>
</comment>
<feature type="transmembrane region" description="Helical" evidence="2">
    <location>
        <begin position="227"/>
        <end position="244"/>
    </location>
</feature>
<dbReference type="AlphaFoldDB" id="A0A7W8QT12"/>
<gene>
    <name evidence="4" type="ORF">HDA36_006079</name>
</gene>
<evidence type="ECO:0000256" key="2">
    <source>
        <dbReference type="SAM" id="Phobius"/>
    </source>
</evidence>
<dbReference type="InterPro" id="IPR003675">
    <property type="entry name" value="Rce1/LyrA-like_dom"/>
</dbReference>
<dbReference type="GO" id="GO:0080120">
    <property type="term" value="P:CAAX-box protein maturation"/>
    <property type="evidence" value="ECO:0007669"/>
    <property type="project" value="UniProtKB-ARBA"/>
</dbReference>
<feature type="domain" description="CAAX prenyl protease 2/Lysostaphin resistance protein A-like" evidence="3">
    <location>
        <begin position="171"/>
        <end position="262"/>
    </location>
</feature>
<dbReference type="Proteomes" id="UP000572635">
    <property type="component" value="Unassembled WGS sequence"/>
</dbReference>
<reference evidence="4 5" key="1">
    <citation type="submission" date="2020-08" db="EMBL/GenBank/DDBJ databases">
        <title>Sequencing the genomes of 1000 actinobacteria strains.</title>
        <authorList>
            <person name="Klenk H.-P."/>
        </authorList>
    </citation>
    <scope>NUCLEOTIDE SEQUENCE [LARGE SCALE GENOMIC DNA]</scope>
    <source>
        <strain evidence="4 5">DSM 44551</strain>
    </source>
</reference>
<feature type="region of interest" description="Disordered" evidence="1">
    <location>
        <begin position="1"/>
        <end position="25"/>
    </location>
</feature>
<keyword evidence="2" id="KW-1133">Transmembrane helix</keyword>
<keyword evidence="2" id="KW-0812">Transmembrane</keyword>
<feature type="transmembrane region" description="Helical" evidence="2">
    <location>
        <begin position="94"/>
        <end position="111"/>
    </location>
</feature>
<keyword evidence="4" id="KW-0378">Hydrolase</keyword>
<keyword evidence="5" id="KW-1185">Reference proteome</keyword>
<feature type="transmembrane region" description="Helical" evidence="2">
    <location>
        <begin position="256"/>
        <end position="277"/>
    </location>
</feature>
<evidence type="ECO:0000313" key="4">
    <source>
        <dbReference type="EMBL" id="MBB5435931.1"/>
    </source>
</evidence>
<evidence type="ECO:0000313" key="5">
    <source>
        <dbReference type="Proteomes" id="UP000572635"/>
    </source>
</evidence>
<feature type="transmembrane region" description="Helical" evidence="2">
    <location>
        <begin position="132"/>
        <end position="152"/>
    </location>
</feature>
<feature type="transmembrane region" description="Helical" evidence="2">
    <location>
        <begin position="40"/>
        <end position="63"/>
    </location>
</feature>
<dbReference type="EMBL" id="JACHDB010000002">
    <property type="protein sequence ID" value="MBB5435931.1"/>
    <property type="molecule type" value="Genomic_DNA"/>
</dbReference>